<sequence length="352" mass="37810">MRTVVMLLAILAVTPVHGQWTLETSNTTADLRGIHSIGNGIAWASGTNGTVLRTEDGGYVWQSCTVPPGAEKLDFRGIQAFDANTAIVMSSGKGDLSRLYKTTDGCHSWNLIFTNPDKDGFWDAIVLNRFDKDGELLGDPVSGKFALWETEDKGMTWERVQAKGLDAGTDEGAFAASNSSLLLDESFGTGFVTGGPVGARIFYSEDTSMRGMFSVQHLPLSGGSPASGAFSIENREWCCWVAVGGDYTKPNLQNLTAAFTHDGGKSWTAAKTQPQGYRSAVAYESASKTWVTVGPNGTDISSDDGKNWRALRPDAARHEAADADRNWNALSLPFVVGPHGRIGKLNDVALKH</sequence>
<dbReference type="PANTHER" id="PTHR47199">
    <property type="entry name" value="PHOTOSYSTEM II STABILITY/ASSEMBLY FACTOR HCF136, CHLOROPLASTIC"/>
    <property type="match status" value="1"/>
</dbReference>
<dbReference type="SUPFAM" id="SSF110296">
    <property type="entry name" value="Oligoxyloglucan reducing end-specific cellobiohydrolase"/>
    <property type="match status" value="1"/>
</dbReference>
<organism evidence="2">
    <name type="scientific">Telmatobacter sp. DSM 110680</name>
    <dbReference type="NCBI Taxonomy" id="3036704"/>
    <lineage>
        <taxon>Bacteria</taxon>
        <taxon>Pseudomonadati</taxon>
        <taxon>Acidobacteriota</taxon>
        <taxon>Terriglobia</taxon>
        <taxon>Terriglobales</taxon>
        <taxon>Acidobacteriaceae</taxon>
        <taxon>Telmatobacter</taxon>
    </lineage>
</organism>
<evidence type="ECO:0000313" key="2">
    <source>
        <dbReference type="EMBL" id="XBH16662.1"/>
    </source>
</evidence>
<proteinExistence type="predicted"/>
<dbReference type="Gene3D" id="2.130.10.10">
    <property type="entry name" value="YVTN repeat-like/Quinoprotein amine dehydrogenase"/>
    <property type="match status" value="2"/>
</dbReference>
<reference evidence="2" key="1">
    <citation type="submission" date="2023-03" db="EMBL/GenBank/DDBJ databases">
        <title>Edaphobacter sp.</title>
        <authorList>
            <person name="Huber K.J."/>
            <person name="Papendorf J."/>
            <person name="Pilke C."/>
            <person name="Bunk B."/>
            <person name="Sproeer C."/>
            <person name="Pester M."/>
        </authorList>
    </citation>
    <scope>NUCLEOTIDE SEQUENCE</scope>
    <source>
        <strain evidence="2">DSM 110680</strain>
    </source>
</reference>
<name>A0AAU7DH77_9BACT</name>
<gene>
    <name evidence="2" type="ORF">P8935_19060</name>
</gene>
<protein>
    <recommendedName>
        <fullName evidence="3">Photosynthesis system II assembly factor Ycf48/Hcf136-like domain-containing protein</fullName>
    </recommendedName>
</protein>
<keyword evidence="1" id="KW-0732">Signal</keyword>
<dbReference type="AlphaFoldDB" id="A0AAU7DH77"/>
<feature type="signal peptide" evidence="1">
    <location>
        <begin position="1"/>
        <end position="18"/>
    </location>
</feature>
<evidence type="ECO:0008006" key="3">
    <source>
        <dbReference type="Google" id="ProtNLM"/>
    </source>
</evidence>
<evidence type="ECO:0000256" key="1">
    <source>
        <dbReference type="SAM" id="SignalP"/>
    </source>
</evidence>
<accession>A0AAU7DH77</accession>
<feature type="chain" id="PRO_5043986111" description="Photosynthesis system II assembly factor Ycf48/Hcf136-like domain-containing protein" evidence="1">
    <location>
        <begin position="19"/>
        <end position="352"/>
    </location>
</feature>
<dbReference type="InterPro" id="IPR015943">
    <property type="entry name" value="WD40/YVTN_repeat-like_dom_sf"/>
</dbReference>
<dbReference type="PANTHER" id="PTHR47199:SF2">
    <property type="entry name" value="PHOTOSYSTEM II STABILITY_ASSEMBLY FACTOR HCF136, CHLOROPLASTIC"/>
    <property type="match status" value="1"/>
</dbReference>
<dbReference type="EMBL" id="CP121196">
    <property type="protein sequence ID" value="XBH16662.1"/>
    <property type="molecule type" value="Genomic_DNA"/>
</dbReference>
<dbReference type="RefSeq" id="WP_348261891.1">
    <property type="nucleotide sequence ID" value="NZ_CP121196.1"/>
</dbReference>